<protein>
    <recommendedName>
        <fullName evidence="4">SGNH hydrolase-type esterase domain-containing protein</fullName>
    </recommendedName>
</protein>
<sequence>MPKQQRCSTRRRRVLISAELVVLAALHSMNQMIFDDNFAESRMINANAQRSFLAVQHETIPLNRDRGPINAADVESITHVPDTATILVQLKRNRTSCAEPQLIGRLSGIHLSKVKWSYEELTHHDVIVGHYSVPAPGPYFIEIIVTMCQRLDINTDAKNACLTRQKTLLLLGFGTTTFTSLRNHKLQPLHTRYQPQGCRHPKTHMTNRCRIPTNTARFDPYQFQFYNPFNLTQELESKEATVLCYVGASHSGVLMQFSRIILKRMEIQSNNITVLQKDYRYVANLTEDAMVDVKESCDKAVIGIGQWDASRYGGDPTSFVEFRRLLREAMRVFVMPLLDARVDVYFRNMHYQPLGDLITACPPSDWRNPNTVDMYNDITSELCREFGLRFIDSTDITGIMWDRQDDWGHFKDVSGHTEALYLLHHVLSR</sequence>
<dbReference type="SUPFAM" id="SSF52266">
    <property type="entry name" value="SGNH hydrolase"/>
    <property type="match status" value="1"/>
</dbReference>
<name>A0ABD3MVU0_9STRA</name>
<evidence type="ECO:0000313" key="3">
    <source>
        <dbReference type="Proteomes" id="UP001530400"/>
    </source>
</evidence>
<reference evidence="2 3" key="1">
    <citation type="submission" date="2024-10" db="EMBL/GenBank/DDBJ databases">
        <title>Updated reference genomes for cyclostephanoid diatoms.</title>
        <authorList>
            <person name="Roberts W.R."/>
            <person name="Alverson A.J."/>
        </authorList>
    </citation>
    <scope>NUCLEOTIDE SEQUENCE [LARGE SCALE GENOMIC DNA]</scope>
    <source>
        <strain evidence="2 3">AJA010-31</strain>
    </source>
</reference>
<dbReference type="Proteomes" id="UP001530400">
    <property type="component" value="Unassembled WGS sequence"/>
</dbReference>
<evidence type="ECO:0000256" key="1">
    <source>
        <dbReference type="SAM" id="SignalP"/>
    </source>
</evidence>
<dbReference type="AlphaFoldDB" id="A0ABD3MVU0"/>
<evidence type="ECO:0008006" key="4">
    <source>
        <dbReference type="Google" id="ProtNLM"/>
    </source>
</evidence>
<feature type="chain" id="PRO_5044897089" description="SGNH hydrolase-type esterase domain-containing protein" evidence="1">
    <location>
        <begin position="26"/>
        <end position="429"/>
    </location>
</feature>
<dbReference type="EMBL" id="JALLPJ020001354">
    <property type="protein sequence ID" value="KAL3768079.1"/>
    <property type="molecule type" value="Genomic_DNA"/>
</dbReference>
<organism evidence="2 3">
    <name type="scientific">Cyclotella atomus</name>
    <dbReference type="NCBI Taxonomy" id="382360"/>
    <lineage>
        <taxon>Eukaryota</taxon>
        <taxon>Sar</taxon>
        <taxon>Stramenopiles</taxon>
        <taxon>Ochrophyta</taxon>
        <taxon>Bacillariophyta</taxon>
        <taxon>Coscinodiscophyceae</taxon>
        <taxon>Thalassiosirophycidae</taxon>
        <taxon>Stephanodiscales</taxon>
        <taxon>Stephanodiscaceae</taxon>
        <taxon>Cyclotella</taxon>
    </lineage>
</organism>
<comment type="caution">
    <text evidence="2">The sequence shown here is derived from an EMBL/GenBank/DDBJ whole genome shotgun (WGS) entry which is preliminary data.</text>
</comment>
<keyword evidence="1" id="KW-0732">Signal</keyword>
<evidence type="ECO:0000313" key="2">
    <source>
        <dbReference type="EMBL" id="KAL3768079.1"/>
    </source>
</evidence>
<accession>A0ABD3MVU0</accession>
<proteinExistence type="predicted"/>
<feature type="signal peptide" evidence="1">
    <location>
        <begin position="1"/>
        <end position="25"/>
    </location>
</feature>
<keyword evidence="3" id="KW-1185">Reference proteome</keyword>
<gene>
    <name evidence="2" type="ORF">ACHAWO_011283</name>
</gene>